<gene>
    <name evidence="2" type="ORF">STAS_15419</name>
</gene>
<keyword evidence="3" id="KW-1185">Reference proteome</keyword>
<feature type="compositionally biased region" description="Basic and acidic residues" evidence="1">
    <location>
        <begin position="329"/>
        <end position="346"/>
    </location>
</feature>
<feature type="region of interest" description="Disordered" evidence="1">
    <location>
        <begin position="205"/>
        <end position="233"/>
    </location>
</feature>
<evidence type="ECO:0000256" key="1">
    <source>
        <dbReference type="SAM" id="MobiDB-lite"/>
    </source>
</evidence>
<feature type="compositionally biased region" description="Low complexity" evidence="1">
    <location>
        <begin position="223"/>
        <end position="232"/>
    </location>
</feature>
<accession>A0A5A7Q184</accession>
<evidence type="ECO:0000313" key="2">
    <source>
        <dbReference type="EMBL" id="GER38879.1"/>
    </source>
</evidence>
<evidence type="ECO:0000313" key="3">
    <source>
        <dbReference type="Proteomes" id="UP000325081"/>
    </source>
</evidence>
<dbReference type="AlphaFoldDB" id="A0A5A7Q184"/>
<protein>
    <submittedName>
        <fullName evidence="2">IMP dehydrogenase/GMP reductase</fullName>
    </submittedName>
</protein>
<organism evidence="2 3">
    <name type="scientific">Striga asiatica</name>
    <name type="common">Asiatic witchweed</name>
    <name type="synonym">Buchnera asiatica</name>
    <dbReference type="NCBI Taxonomy" id="4170"/>
    <lineage>
        <taxon>Eukaryota</taxon>
        <taxon>Viridiplantae</taxon>
        <taxon>Streptophyta</taxon>
        <taxon>Embryophyta</taxon>
        <taxon>Tracheophyta</taxon>
        <taxon>Spermatophyta</taxon>
        <taxon>Magnoliopsida</taxon>
        <taxon>eudicotyledons</taxon>
        <taxon>Gunneridae</taxon>
        <taxon>Pentapetalae</taxon>
        <taxon>asterids</taxon>
        <taxon>lamiids</taxon>
        <taxon>Lamiales</taxon>
        <taxon>Orobanchaceae</taxon>
        <taxon>Buchnereae</taxon>
        <taxon>Striga</taxon>
    </lineage>
</organism>
<dbReference type="EMBL" id="BKCP01005550">
    <property type="protein sequence ID" value="GER38879.1"/>
    <property type="molecule type" value="Genomic_DNA"/>
</dbReference>
<reference evidence="3" key="1">
    <citation type="journal article" date="2019" name="Curr. Biol.">
        <title>Genome Sequence of Striga asiatica Provides Insight into the Evolution of Plant Parasitism.</title>
        <authorList>
            <person name="Yoshida S."/>
            <person name="Kim S."/>
            <person name="Wafula E.K."/>
            <person name="Tanskanen J."/>
            <person name="Kim Y.M."/>
            <person name="Honaas L."/>
            <person name="Yang Z."/>
            <person name="Spallek T."/>
            <person name="Conn C.E."/>
            <person name="Ichihashi Y."/>
            <person name="Cheong K."/>
            <person name="Cui S."/>
            <person name="Der J.P."/>
            <person name="Gundlach H."/>
            <person name="Jiao Y."/>
            <person name="Hori C."/>
            <person name="Ishida J.K."/>
            <person name="Kasahara H."/>
            <person name="Kiba T."/>
            <person name="Kim M.S."/>
            <person name="Koo N."/>
            <person name="Laohavisit A."/>
            <person name="Lee Y.H."/>
            <person name="Lumba S."/>
            <person name="McCourt P."/>
            <person name="Mortimer J.C."/>
            <person name="Mutuku J.M."/>
            <person name="Nomura T."/>
            <person name="Sasaki-Sekimoto Y."/>
            <person name="Seto Y."/>
            <person name="Wang Y."/>
            <person name="Wakatake T."/>
            <person name="Sakakibara H."/>
            <person name="Demura T."/>
            <person name="Yamaguchi S."/>
            <person name="Yoneyama K."/>
            <person name="Manabe R.I."/>
            <person name="Nelson D.C."/>
            <person name="Schulman A.H."/>
            <person name="Timko M.P."/>
            <person name="dePamphilis C.W."/>
            <person name="Choi D."/>
            <person name="Shirasu K."/>
        </authorList>
    </citation>
    <scope>NUCLEOTIDE SEQUENCE [LARGE SCALE GENOMIC DNA]</scope>
    <source>
        <strain evidence="3">cv. UVA1</strain>
    </source>
</reference>
<dbReference type="Proteomes" id="UP000325081">
    <property type="component" value="Unassembled WGS sequence"/>
</dbReference>
<feature type="compositionally biased region" description="Polar residues" evidence="1">
    <location>
        <begin position="311"/>
        <end position="321"/>
    </location>
</feature>
<proteinExistence type="predicted"/>
<sequence>MATMEGSNSSNTTEEVEQRLRAFSLSTFENEIIDIRDDDVKASTEECQKTLFGKIVDDKRANLVGIRKDRGQIWRIKSLLDVRELGTYFFQFIFENQDDLRKVTGVQVHHVPLNWLTSEIGLKIDRVLKSGILKTTVIKWVKDISAKVKEGQFGEWLRALEDLQCQNWNNSKSSSKHIREQEFLHSTNNEKEAGQAIVVGCSPEQIGSSKNQRKSLQEKESSSSRTAVEVSSGNPKKHLVVFTATPPTPVRAVEELGNVKQINIEIEQEGGSIMGSSQGICIFQQSSTEIQSEKTLVTGKRHRDGKGTGGASTSNNNLNLEKQSKKLKQNVEKKTRACLKDPSQDA</sequence>
<dbReference type="OrthoDB" id="1750937at2759"/>
<comment type="caution">
    <text evidence="2">The sequence shown here is derived from an EMBL/GenBank/DDBJ whole genome shotgun (WGS) entry which is preliminary data.</text>
</comment>
<feature type="region of interest" description="Disordered" evidence="1">
    <location>
        <begin position="295"/>
        <end position="346"/>
    </location>
</feature>
<name>A0A5A7Q184_STRAF</name>